<feature type="domain" description="IprA winged helix-turn-helix" evidence="1">
    <location>
        <begin position="134"/>
        <end position="201"/>
    </location>
</feature>
<comment type="caution">
    <text evidence="2">The sequence shown here is derived from an EMBL/GenBank/DDBJ whole genome shotgun (WGS) entry which is preliminary data.</text>
</comment>
<sequence length="204" mass="23703">MTLPAKPITELYRLTDLFTDYNKLTRVERYTLIPIKANMVTLIHGGQFSLIRSSDRLLIEKQTAPALYGLSGNTRSLSYIRIYADTQCYYQLVPLDIFMQRLVENNLLQLTSAVLSWHIESLLYRDEMMMGRNSYQMIKGNILHLNQLDEFMRAKINVADFIVKRTNLSRSIVMKVLSIMRAKNHIDVKRGKLLAVYNLPDKLN</sequence>
<evidence type="ECO:0000313" key="3">
    <source>
        <dbReference type="Proteomes" id="UP000010297"/>
    </source>
</evidence>
<dbReference type="RefSeq" id="WP_002436026.1">
    <property type="nucleotide sequence ID" value="NZ_BAFF01000006.1"/>
</dbReference>
<proteinExistence type="predicted"/>
<name>H5V343_ATLHE</name>
<keyword evidence="3" id="KW-1185">Reference proteome</keyword>
<evidence type="ECO:0000313" key="2">
    <source>
        <dbReference type="EMBL" id="GAB52275.1"/>
    </source>
</evidence>
<reference evidence="2 3" key="1">
    <citation type="submission" date="2012-02" db="EMBL/GenBank/DDBJ databases">
        <title>Whole genome shotgun sequence of Escherichia hermannii NBRC 105704.</title>
        <authorList>
            <person name="Yoshida I."/>
            <person name="Hosoyama A."/>
            <person name="Tsuchikane K."/>
            <person name="Katsumata H."/>
            <person name="Yamazaki S."/>
            <person name="Fujita N."/>
        </authorList>
    </citation>
    <scope>NUCLEOTIDE SEQUENCE [LARGE SCALE GENOMIC DNA]</scope>
    <source>
        <strain evidence="2 3">NBRC 105704</strain>
    </source>
</reference>
<dbReference type="AlphaFoldDB" id="H5V343"/>
<accession>H5V343</accession>
<protein>
    <recommendedName>
        <fullName evidence="1">IprA winged helix-turn-helix domain-containing protein</fullName>
    </recommendedName>
</protein>
<dbReference type="Pfam" id="PF15977">
    <property type="entry name" value="HTH_46"/>
    <property type="match status" value="1"/>
</dbReference>
<dbReference type="GeneID" id="92827669"/>
<organism evidence="2 3">
    <name type="scientific">Atlantibacter hermannii NBRC 105704</name>
    <dbReference type="NCBI Taxonomy" id="1115512"/>
    <lineage>
        <taxon>Bacteria</taxon>
        <taxon>Pseudomonadati</taxon>
        <taxon>Pseudomonadota</taxon>
        <taxon>Gammaproteobacteria</taxon>
        <taxon>Enterobacterales</taxon>
        <taxon>Enterobacteriaceae</taxon>
        <taxon>Atlantibacter</taxon>
    </lineage>
</organism>
<dbReference type="EMBL" id="BAFF01000006">
    <property type="protein sequence ID" value="GAB52275.1"/>
    <property type="molecule type" value="Genomic_DNA"/>
</dbReference>
<dbReference type="eggNOG" id="COG0664">
    <property type="taxonomic scope" value="Bacteria"/>
</dbReference>
<dbReference type="InterPro" id="IPR041687">
    <property type="entry name" value="HTH_46"/>
</dbReference>
<dbReference type="Proteomes" id="UP000010297">
    <property type="component" value="Unassembled WGS sequence"/>
</dbReference>
<evidence type="ECO:0000259" key="1">
    <source>
        <dbReference type="Pfam" id="PF15977"/>
    </source>
</evidence>
<gene>
    <name evidence="2" type="primary">yaiV</name>
    <name evidence="2" type="ORF">EH105704_06_00450</name>
</gene>